<sequence>MGMKTAAVGGRPRASWEEAEGASHRAACLGAPKGAPANPRRVPL</sequence>
<evidence type="ECO:0000313" key="2">
    <source>
        <dbReference type="EMBL" id="JAC63671.1"/>
    </source>
</evidence>
<feature type="non-terminal residue" evidence="2">
    <location>
        <position position="44"/>
    </location>
</feature>
<proteinExistence type="predicted"/>
<evidence type="ECO:0000256" key="1">
    <source>
        <dbReference type="SAM" id="MobiDB-lite"/>
    </source>
</evidence>
<protein>
    <submittedName>
        <fullName evidence="2">Uncharacterized protein</fullName>
    </submittedName>
</protein>
<reference evidence="2" key="1">
    <citation type="submission" date="2014-05" db="EMBL/GenBank/DDBJ databases">
        <title>The transcriptome of the halophilic microalga Tetraselmis sp. GSL018 isolated from the Great Salt Lake, Utah.</title>
        <authorList>
            <person name="Jinkerson R.E."/>
            <person name="D'Adamo S."/>
            <person name="Posewitz M.C."/>
        </authorList>
    </citation>
    <scope>NUCLEOTIDE SEQUENCE</scope>
    <source>
        <strain evidence="2">GSL018</strain>
    </source>
</reference>
<name>A0A061QZG7_9CHLO</name>
<dbReference type="EMBL" id="GBEZ01023199">
    <property type="protein sequence ID" value="JAC63671.1"/>
    <property type="molecule type" value="Transcribed_RNA"/>
</dbReference>
<dbReference type="AlphaFoldDB" id="A0A061QZG7"/>
<accession>A0A061QZG7</accession>
<organism evidence="2">
    <name type="scientific">Tetraselmis sp. GSL018</name>
    <dbReference type="NCBI Taxonomy" id="582737"/>
    <lineage>
        <taxon>Eukaryota</taxon>
        <taxon>Viridiplantae</taxon>
        <taxon>Chlorophyta</taxon>
        <taxon>core chlorophytes</taxon>
        <taxon>Chlorodendrophyceae</taxon>
        <taxon>Chlorodendrales</taxon>
        <taxon>Chlorodendraceae</taxon>
        <taxon>Tetraselmis</taxon>
    </lineage>
</organism>
<feature type="region of interest" description="Disordered" evidence="1">
    <location>
        <begin position="1"/>
        <end position="44"/>
    </location>
</feature>
<gene>
    <name evidence="2" type="ORF">TSPGSL018_20052</name>
</gene>